<keyword evidence="3" id="KW-0472">Membrane</keyword>
<dbReference type="PROSITE" id="PS51257">
    <property type="entry name" value="PROKAR_LIPOPROTEIN"/>
    <property type="match status" value="1"/>
</dbReference>
<organism evidence="8 9">
    <name type="scientific">Microlunatus parietis</name>
    <dbReference type="NCBI Taxonomy" id="682979"/>
    <lineage>
        <taxon>Bacteria</taxon>
        <taxon>Bacillati</taxon>
        <taxon>Actinomycetota</taxon>
        <taxon>Actinomycetes</taxon>
        <taxon>Propionibacteriales</taxon>
        <taxon>Propionibacteriaceae</taxon>
        <taxon>Microlunatus</taxon>
    </lineage>
</organism>
<dbReference type="GO" id="GO:0005886">
    <property type="term" value="C:plasma membrane"/>
    <property type="evidence" value="ECO:0007669"/>
    <property type="project" value="TreeGrafter"/>
</dbReference>
<comment type="similarity">
    <text evidence="2">Belongs to the transpeptidase family.</text>
</comment>
<feature type="signal peptide" evidence="5">
    <location>
        <begin position="1"/>
        <end position="26"/>
    </location>
</feature>
<keyword evidence="8" id="KW-0131">Cell cycle</keyword>
<evidence type="ECO:0000313" key="9">
    <source>
        <dbReference type="Proteomes" id="UP000569914"/>
    </source>
</evidence>
<gene>
    <name evidence="8" type="ORF">BKA15_006462</name>
</gene>
<dbReference type="GO" id="GO:0071972">
    <property type="term" value="F:peptidoglycan L,D-transpeptidase activity"/>
    <property type="evidence" value="ECO:0007669"/>
    <property type="project" value="TreeGrafter"/>
</dbReference>
<comment type="caution">
    <text evidence="8">The sequence shown here is derived from an EMBL/GenBank/DDBJ whole genome shotgun (WGS) entry which is preliminary data.</text>
</comment>
<dbReference type="Pfam" id="PF00905">
    <property type="entry name" value="Transpeptidase"/>
    <property type="match status" value="1"/>
</dbReference>
<sequence length="655" mass="68382">MPDRSFARLRLLIAGGLAFALTACTAGGGGGTEPPPPGDDPARAAAELAAGLQSGDLTKVQFSRLDGTAVDEQFDALVAGLPGSKRTVEVGEIQTSGDEATAVLSYTWAFPGVKDRWVYDATARLVVEDGRWRTTWAPDVVQPNLDGTNRLTGRRLDPTRGELIGADGETIMNLRPVVRIGIDKQKAGKDAAKSAERLAKLVKIDPAAYVKEVEQAGKQAFVEAIVLREEDKARPSNESVLKITGARAISADRVLGPSRTFARALIGTVGEATKEIVDKSKGTVVAGDQVGLSGLQRRYDEQLRGLPGIEVKVIPDSSQPGGSPSPTPSPTSYPTGPETTEPIFTAKPVRGVDLTITLNVALQQLAEKTLGDVKGDAAIAVLRKSDGALLAAATGPNSEGEPIPNFGQYPPGSTFKVITALALLRAGLKPDSMIECPATITVDGRRFTNYSDYPSGSLGRIPLSEAFAQSCNTAFIGQLSKIKDSGLAEAAASLGFGVDHDSGFPSFYGKLGEPKLQTERAATLIGQGQVLASPMAMAAVAASVAGGGTRLPYLIKDQVPEQKGKPLTKAEATQLRSLMRGVVTSGSGRFLEDLDGPDVIAKTGTAEYGSDTPLKTHAWMIAARGDLAVAVFVQDGKSGSSAAGPLLEEFLEGVG</sequence>
<dbReference type="Pfam" id="PF03717">
    <property type="entry name" value="PBP_dimer"/>
    <property type="match status" value="1"/>
</dbReference>
<keyword evidence="8" id="KW-0132">Cell division</keyword>
<dbReference type="Proteomes" id="UP000569914">
    <property type="component" value="Unassembled WGS sequence"/>
</dbReference>
<dbReference type="GO" id="GO:0008658">
    <property type="term" value="F:penicillin binding"/>
    <property type="evidence" value="ECO:0007669"/>
    <property type="project" value="InterPro"/>
</dbReference>
<dbReference type="GO" id="GO:0071555">
    <property type="term" value="P:cell wall organization"/>
    <property type="evidence" value="ECO:0007669"/>
    <property type="project" value="TreeGrafter"/>
</dbReference>
<feature type="domain" description="Penicillin-binding protein dimerisation" evidence="7">
    <location>
        <begin position="157"/>
        <end position="311"/>
    </location>
</feature>
<evidence type="ECO:0000256" key="3">
    <source>
        <dbReference type="ARBA" id="ARBA00023136"/>
    </source>
</evidence>
<dbReference type="GO" id="GO:0051301">
    <property type="term" value="P:cell division"/>
    <property type="evidence" value="ECO:0007669"/>
    <property type="project" value="UniProtKB-KW"/>
</dbReference>
<protein>
    <submittedName>
        <fullName evidence="8">Cell division protein FtsI/penicillin-binding protein 2</fullName>
    </submittedName>
</protein>
<dbReference type="PANTHER" id="PTHR30627:SF24">
    <property type="entry name" value="PENICILLIN-BINDING PROTEIN 4B"/>
    <property type="match status" value="1"/>
</dbReference>
<dbReference type="Gene3D" id="3.40.710.10">
    <property type="entry name" value="DD-peptidase/beta-lactamase superfamily"/>
    <property type="match status" value="1"/>
</dbReference>
<comment type="subcellular location">
    <subcellularLocation>
        <location evidence="1">Membrane</location>
    </subcellularLocation>
</comment>
<evidence type="ECO:0000256" key="2">
    <source>
        <dbReference type="ARBA" id="ARBA00007171"/>
    </source>
</evidence>
<evidence type="ECO:0000256" key="4">
    <source>
        <dbReference type="SAM" id="MobiDB-lite"/>
    </source>
</evidence>
<evidence type="ECO:0000259" key="6">
    <source>
        <dbReference type="Pfam" id="PF00905"/>
    </source>
</evidence>
<feature type="domain" description="Penicillin-binding protein transpeptidase" evidence="6">
    <location>
        <begin position="380"/>
        <end position="651"/>
    </location>
</feature>
<dbReference type="InterPro" id="IPR001460">
    <property type="entry name" value="PCN-bd_Tpept"/>
</dbReference>
<evidence type="ECO:0000259" key="7">
    <source>
        <dbReference type="Pfam" id="PF03717"/>
    </source>
</evidence>
<dbReference type="InterPro" id="IPR050515">
    <property type="entry name" value="Beta-lactam/transpept"/>
</dbReference>
<evidence type="ECO:0000256" key="1">
    <source>
        <dbReference type="ARBA" id="ARBA00004370"/>
    </source>
</evidence>
<dbReference type="InterPro" id="IPR005311">
    <property type="entry name" value="PBP_dimer"/>
</dbReference>
<dbReference type="SUPFAM" id="SSF56601">
    <property type="entry name" value="beta-lactamase/transpeptidase-like"/>
    <property type="match status" value="1"/>
</dbReference>
<dbReference type="InterPro" id="IPR012338">
    <property type="entry name" value="Beta-lactam/transpept-like"/>
</dbReference>
<evidence type="ECO:0000313" key="8">
    <source>
        <dbReference type="EMBL" id="NYE75133.1"/>
    </source>
</evidence>
<feature type="region of interest" description="Disordered" evidence="4">
    <location>
        <begin position="313"/>
        <end position="344"/>
    </location>
</feature>
<keyword evidence="5" id="KW-0732">Signal</keyword>
<keyword evidence="9" id="KW-1185">Reference proteome</keyword>
<accession>A0A7Y9LFS0</accession>
<dbReference type="PANTHER" id="PTHR30627">
    <property type="entry name" value="PEPTIDOGLYCAN D,D-TRANSPEPTIDASE"/>
    <property type="match status" value="1"/>
</dbReference>
<reference evidence="8 9" key="1">
    <citation type="submission" date="2020-07" db="EMBL/GenBank/DDBJ databases">
        <title>Sequencing the genomes of 1000 actinobacteria strains.</title>
        <authorList>
            <person name="Klenk H.-P."/>
        </authorList>
    </citation>
    <scope>NUCLEOTIDE SEQUENCE [LARGE SCALE GENOMIC DNA]</scope>
    <source>
        <strain evidence="8 9">DSM 22083</strain>
    </source>
</reference>
<evidence type="ECO:0000256" key="5">
    <source>
        <dbReference type="SAM" id="SignalP"/>
    </source>
</evidence>
<feature type="compositionally biased region" description="Low complexity" evidence="4">
    <location>
        <begin position="332"/>
        <end position="342"/>
    </location>
</feature>
<dbReference type="Gene3D" id="3.90.1310.10">
    <property type="entry name" value="Penicillin-binding protein 2a (Domain 2)"/>
    <property type="match status" value="1"/>
</dbReference>
<feature type="chain" id="PRO_5039615388" evidence="5">
    <location>
        <begin position="27"/>
        <end position="655"/>
    </location>
</feature>
<dbReference type="AlphaFoldDB" id="A0A7Y9LFS0"/>
<dbReference type="SUPFAM" id="SSF56519">
    <property type="entry name" value="Penicillin binding protein dimerisation domain"/>
    <property type="match status" value="1"/>
</dbReference>
<dbReference type="InterPro" id="IPR036138">
    <property type="entry name" value="PBP_dimer_sf"/>
</dbReference>
<dbReference type="RefSeq" id="WP_179757690.1">
    <property type="nucleotide sequence ID" value="NZ_JACCBU010000001.1"/>
</dbReference>
<name>A0A7Y9LFS0_9ACTN</name>
<dbReference type="EMBL" id="JACCBU010000001">
    <property type="protein sequence ID" value="NYE75133.1"/>
    <property type="molecule type" value="Genomic_DNA"/>
</dbReference>
<proteinExistence type="inferred from homology"/>